<keyword evidence="8 24" id="KW-0812">Transmembrane</keyword>
<dbReference type="InterPro" id="IPR006121">
    <property type="entry name" value="HMA_dom"/>
</dbReference>
<evidence type="ECO:0000256" key="15">
    <source>
        <dbReference type="ARBA" id="ARBA00022967"/>
    </source>
</evidence>
<feature type="transmembrane region" description="Helical" evidence="24">
    <location>
        <begin position="744"/>
        <end position="761"/>
    </location>
</feature>
<evidence type="ECO:0000256" key="2">
    <source>
        <dbReference type="ARBA" id="ARBA00006024"/>
    </source>
</evidence>
<evidence type="ECO:0000256" key="19">
    <source>
        <dbReference type="ARBA" id="ARBA00023136"/>
    </source>
</evidence>
<accession>A0A172ZM43</accession>
<evidence type="ECO:0000256" key="3">
    <source>
        <dbReference type="ARBA" id="ARBA00012517"/>
    </source>
</evidence>
<name>A0A172ZM43_9BACL</name>
<feature type="transmembrane region" description="Helical" evidence="24">
    <location>
        <begin position="216"/>
        <end position="234"/>
    </location>
</feature>
<dbReference type="GO" id="GO:0055070">
    <property type="term" value="P:copper ion homeostasis"/>
    <property type="evidence" value="ECO:0007669"/>
    <property type="project" value="TreeGrafter"/>
</dbReference>
<feature type="domain" description="HMA" evidence="25">
    <location>
        <begin position="60"/>
        <end position="126"/>
    </location>
</feature>
<evidence type="ECO:0000256" key="13">
    <source>
        <dbReference type="ARBA" id="ARBA00022840"/>
    </source>
</evidence>
<evidence type="ECO:0000313" key="27">
    <source>
        <dbReference type="Proteomes" id="UP000078148"/>
    </source>
</evidence>
<comment type="similarity">
    <text evidence="2 24">Belongs to the cation transport ATPase (P-type) (TC 3.A.3) family. Type IB subfamily.</text>
</comment>
<dbReference type="GO" id="GO:0005886">
    <property type="term" value="C:plasma membrane"/>
    <property type="evidence" value="ECO:0007669"/>
    <property type="project" value="UniProtKB-SubCell"/>
</dbReference>
<keyword evidence="11 24" id="KW-0547">Nucleotide-binding</keyword>
<dbReference type="GO" id="GO:0140581">
    <property type="term" value="F:P-type monovalent copper transporter activity"/>
    <property type="evidence" value="ECO:0007669"/>
    <property type="project" value="UniProtKB-EC"/>
</dbReference>
<dbReference type="FunFam" id="3.40.50.1000:FF:000144">
    <property type="entry name" value="copper-transporting ATPase 1 isoform X2"/>
    <property type="match status" value="1"/>
</dbReference>
<dbReference type="AlphaFoldDB" id="A0A172ZM43"/>
<dbReference type="CDD" id="cd02094">
    <property type="entry name" value="P-type_ATPase_Cu-like"/>
    <property type="match status" value="1"/>
</dbReference>
<evidence type="ECO:0000256" key="21">
    <source>
        <dbReference type="ARBA" id="ARBA00033239"/>
    </source>
</evidence>
<dbReference type="InterPro" id="IPR027256">
    <property type="entry name" value="P-typ_ATPase_IB"/>
</dbReference>
<dbReference type="Gene3D" id="3.30.70.100">
    <property type="match status" value="2"/>
</dbReference>
<dbReference type="GO" id="GO:0016887">
    <property type="term" value="F:ATP hydrolysis activity"/>
    <property type="evidence" value="ECO:0007669"/>
    <property type="project" value="InterPro"/>
</dbReference>
<keyword evidence="18" id="KW-0406">Ion transport</keyword>
<dbReference type="KEGG" id="pbv:AR543_04575"/>
<dbReference type="InterPro" id="IPR017969">
    <property type="entry name" value="Heavy-metal-associated_CS"/>
</dbReference>
<dbReference type="NCBIfam" id="TIGR01525">
    <property type="entry name" value="ATPase-IB_hvy"/>
    <property type="match status" value="1"/>
</dbReference>
<comment type="subcellular location">
    <subcellularLocation>
        <location evidence="1">Cell membrane</location>
        <topology evidence="1">Multi-pass membrane protein</topology>
    </subcellularLocation>
</comment>
<evidence type="ECO:0000256" key="5">
    <source>
        <dbReference type="ARBA" id="ARBA00022448"/>
    </source>
</evidence>
<feature type="domain" description="HMA" evidence="25">
    <location>
        <begin position="1"/>
        <end position="58"/>
    </location>
</feature>
<dbReference type="NCBIfam" id="TIGR01494">
    <property type="entry name" value="ATPase_P-type"/>
    <property type="match status" value="1"/>
</dbReference>
<dbReference type="Proteomes" id="UP000078148">
    <property type="component" value="Chromosome"/>
</dbReference>
<keyword evidence="12" id="KW-0187">Copper transport</keyword>
<evidence type="ECO:0000256" key="14">
    <source>
        <dbReference type="ARBA" id="ARBA00022842"/>
    </source>
</evidence>
<dbReference type="Gene3D" id="3.40.50.1000">
    <property type="entry name" value="HAD superfamily/HAD-like"/>
    <property type="match status" value="1"/>
</dbReference>
<evidence type="ECO:0000256" key="24">
    <source>
        <dbReference type="RuleBase" id="RU362081"/>
    </source>
</evidence>
<organism evidence="26 27">
    <name type="scientific">Paenibacillus bovis</name>
    <dbReference type="NCBI Taxonomy" id="1616788"/>
    <lineage>
        <taxon>Bacteria</taxon>
        <taxon>Bacillati</taxon>
        <taxon>Bacillota</taxon>
        <taxon>Bacilli</taxon>
        <taxon>Bacillales</taxon>
        <taxon>Paenibacillaceae</taxon>
        <taxon>Paenibacillus</taxon>
    </lineage>
</organism>
<keyword evidence="13 24" id="KW-0067">ATP-binding</keyword>
<dbReference type="CDD" id="cd00371">
    <property type="entry name" value="HMA"/>
    <property type="match status" value="2"/>
</dbReference>
<dbReference type="InterPro" id="IPR023298">
    <property type="entry name" value="ATPase_P-typ_TM_dom_sf"/>
</dbReference>
<keyword evidence="17" id="KW-0186">Copper</keyword>
<dbReference type="EMBL" id="CP013023">
    <property type="protein sequence ID" value="ANF98623.1"/>
    <property type="molecule type" value="Genomic_DNA"/>
</dbReference>
<dbReference type="PROSITE" id="PS50846">
    <property type="entry name" value="HMA_2"/>
    <property type="match status" value="2"/>
</dbReference>
<dbReference type="InterPro" id="IPR023214">
    <property type="entry name" value="HAD_sf"/>
</dbReference>
<feature type="transmembrane region" description="Helical" evidence="24">
    <location>
        <begin position="397"/>
        <end position="421"/>
    </location>
</feature>
<proteinExistence type="inferred from homology"/>
<dbReference type="Gene3D" id="3.40.1110.10">
    <property type="entry name" value="Calcium-transporting ATPase, cytoplasmic domain N"/>
    <property type="match status" value="1"/>
</dbReference>
<evidence type="ECO:0000256" key="18">
    <source>
        <dbReference type="ARBA" id="ARBA00023065"/>
    </source>
</evidence>
<dbReference type="InterPro" id="IPR018303">
    <property type="entry name" value="ATPase_P-typ_P_site"/>
</dbReference>
<dbReference type="SUPFAM" id="SSF56784">
    <property type="entry name" value="HAD-like"/>
    <property type="match status" value="1"/>
</dbReference>
<dbReference type="FunFam" id="2.70.150.10:FF:000002">
    <property type="entry name" value="Copper-transporting ATPase 1, putative"/>
    <property type="match status" value="1"/>
</dbReference>
<keyword evidence="6 24" id="KW-1003">Cell membrane</keyword>
<evidence type="ECO:0000256" key="16">
    <source>
        <dbReference type="ARBA" id="ARBA00022989"/>
    </source>
</evidence>
<reference evidence="27" key="1">
    <citation type="submission" date="2015-10" db="EMBL/GenBank/DDBJ databases">
        <title>Genome of Paenibacillus bovis sp. nov.</title>
        <authorList>
            <person name="Wu Z."/>
            <person name="Gao C."/>
            <person name="Liu Z."/>
            <person name="Zheng H."/>
        </authorList>
    </citation>
    <scope>NUCLEOTIDE SEQUENCE [LARGE SCALE GENOMIC DNA]</scope>
    <source>
        <strain evidence="27">BD3526</strain>
    </source>
</reference>
<evidence type="ECO:0000256" key="17">
    <source>
        <dbReference type="ARBA" id="ARBA00023008"/>
    </source>
</evidence>
<dbReference type="SFLD" id="SFLDG00002">
    <property type="entry name" value="C1.7:_P-type_atpase_like"/>
    <property type="match status" value="1"/>
</dbReference>
<feature type="transmembrane region" description="Helical" evidence="24">
    <location>
        <begin position="433"/>
        <end position="455"/>
    </location>
</feature>
<dbReference type="SFLD" id="SFLDS00003">
    <property type="entry name" value="Haloacid_Dehalogenase"/>
    <property type="match status" value="1"/>
</dbReference>
<keyword evidence="14" id="KW-0460">Magnesium</keyword>
<dbReference type="PANTHER" id="PTHR43520">
    <property type="entry name" value="ATP7, ISOFORM B"/>
    <property type="match status" value="1"/>
</dbReference>
<dbReference type="Pfam" id="PF00403">
    <property type="entry name" value="HMA"/>
    <property type="match status" value="2"/>
</dbReference>
<dbReference type="InterPro" id="IPR036412">
    <property type="entry name" value="HAD-like_sf"/>
</dbReference>
<evidence type="ECO:0000256" key="22">
    <source>
        <dbReference type="ARBA" id="ARBA00049289"/>
    </source>
</evidence>
<dbReference type="NCBIfam" id="TIGR00003">
    <property type="entry name" value="copper ion binding protein"/>
    <property type="match status" value="1"/>
</dbReference>
<keyword evidence="7" id="KW-0597">Phosphoprotein</keyword>
<keyword evidence="16 24" id="KW-1133">Transmembrane helix</keyword>
<feature type="transmembrane region" description="Helical" evidence="24">
    <location>
        <begin position="183"/>
        <end position="204"/>
    </location>
</feature>
<evidence type="ECO:0000256" key="9">
    <source>
        <dbReference type="ARBA" id="ARBA00022723"/>
    </source>
</evidence>
<comment type="function">
    <text evidence="23">Involved in copper export.</text>
</comment>
<dbReference type="GO" id="GO:0005507">
    <property type="term" value="F:copper ion binding"/>
    <property type="evidence" value="ECO:0007669"/>
    <property type="project" value="InterPro"/>
</dbReference>
<sequence length="801" mass="87050">MTCAACSTRIEKGLRRLEGVQEANVNLALERASVIYDPAQIDGAALERKIEQLGYQPLKETADLDIMGMTCAACATRIEKGIRRMDGISEVNVNLALETARVQYNPGSVTLDEITRKVEKLGYQAQLKREEGIEQRREREAVVRKWKLIIAAVLSLPLLWAMLGHFSITSWISTPSILMNPWFQLILATPVQFIIGWQFYVGAYKALRSGSANMDVLVALGTSAAYFYSLFLIIRSMLVPGTQVELYFEVSSILVTLILLGKWFEHRAKGRSSEAIRSLMNLRAQMARVERDGREVEIPVDDVRIDDIVVVKPGEKIPVDGEVLEGQSSVDESMLTGESLPVEKTAGDAVIGATINQNGRLRFRVNRIGQNTALARIIRVVEEAQVSKAPIQRMADVISGIFVPIVVGIALLTFGIWYLWLEPGNFSSALEKAIAVLVIACPCALGLATPTSIMAGSGRAAEYGILFKGGEHLEAAHKVNTVVLDKTGTITRGEPVLTDIHFVAGSSGIEEQEWLQRIISAEAASEHPLARAIVQGLQERNITAGAVDAFENIPGKGIRSVTDGQQMLIGTRLLLQEADIYNEDLEQEIQQVESKGKTVMLTAINGQYTGWLAVADTVKETSKEAIQRLQQMGMEVIMITGDNERTAQAIGQQTGVDHILAGVLPEGKAAEIKRLQEKGRIVAMVGDGINDAPALATADTGIAIGTGTDVAMEAADVTLMRGDLNGIADAIMISRRTIRNIRQNLFWALAYNVIGIPIAASGLLAPWLAGAAMAFSSVSVVLNALRLQRIKLQKVQPDTGK</sequence>
<dbReference type="InterPro" id="IPR059000">
    <property type="entry name" value="ATPase_P-type_domA"/>
</dbReference>
<dbReference type="SUPFAM" id="SSF81665">
    <property type="entry name" value="Calcium ATPase, transmembrane domain M"/>
    <property type="match status" value="1"/>
</dbReference>
<dbReference type="PRINTS" id="PR00942">
    <property type="entry name" value="CUATPASEI"/>
</dbReference>
<gene>
    <name evidence="26" type="ORF">AR543_04575</name>
</gene>
<dbReference type="InterPro" id="IPR044492">
    <property type="entry name" value="P_typ_ATPase_HD_dom"/>
</dbReference>
<evidence type="ECO:0000256" key="4">
    <source>
        <dbReference type="ARBA" id="ARBA00015102"/>
    </source>
</evidence>
<dbReference type="SUPFAM" id="SSF81653">
    <property type="entry name" value="Calcium ATPase, transduction domain A"/>
    <property type="match status" value="1"/>
</dbReference>
<dbReference type="GO" id="GO:0005524">
    <property type="term" value="F:ATP binding"/>
    <property type="evidence" value="ECO:0007669"/>
    <property type="project" value="UniProtKB-UniRule"/>
</dbReference>
<dbReference type="InterPro" id="IPR001757">
    <property type="entry name" value="P_typ_ATPase"/>
</dbReference>
<dbReference type="SUPFAM" id="SSF55008">
    <property type="entry name" value="HMA, heavy metal-associated domain"/>
    <property type="match status" value="2"/>
</dbReference>
<dbReference type="EC" id="7.2.2.8" evidence="3"/>
<evidence type="ECO:0000256" key="12">
    <source>
        <dbReference type="ARBA" id="ARBA00022796"/>
    </source>
</evidence>
<protein>
    <recommendedName>
        <fullName evidence="4">Copper-exporting P-type ATPase</fullName>
        <ecNumber evidence="3">7.2.2.8</ecNumber>
    </recommendedName>
    <alternativeName>
        <fullName evidence="20">Copper-exporting P-type ATPase A</fullName>
    </alternativeName>
    <alternativeName>
        <fullName evidence="21">Cu(+)-exporting ATPase</fullName>
    </alternativeName>
</protein>
<dbReference type="PRINTS" id="PR00119">
    <property type="entry name" value="CATATPASE"/>
</dbReference>
<dbReference type="Pfam" id="PF00702">
    <property type="entry name" value="Hydrolase"/>
    <property type="match status" value="1"/>
</dbReference>
<dbReference type="PROSITE" id="PS01047">
    <property type="entry name" value="HMA_1"/>
    <property type="match status" value="1"/>
</dbReference>
<evidence type="ECO:0000256" key="23">
    <source>
        <dbReference type="ARBA" id="ARBA00055366"/>
    </source>
</evidence>
<evidence type="ECO:0000256" key="10">
    <source>
        <dbReference type="ARBA" id="ARBA00022737"/>
    </source>
</evidence>
<comment type="catalytic activity">
    <reaction evidence="22">
        <text>Cu(+)(in) + ATP + H2O = Cu(+)(out) + ADP + phosphate + H(+)</text>
        <dbReference type="Rhea" id="RHEA:25792"/>
        <dbReference type="ChEBI" id="CHEBI:15377"/>
        <dbReference type="ChEBI" id="CHEBI:15378"/>
        <dbReference type="ChEBI" id="CHEBI:30616"/>
        <dbReference type="ChEBI" id="CHEBI:43474"/>
        <dbReference type="ChEBI" id="CHEBI:49552"/>
        <dbReference type="ChEBI" id="CHEBI:456216"/>
        <dbReference type="EC" id="7.2.2.8"/>
    </reaction>
</comment>
<keyword evidence="15" id="KW-1278">Translocase</keyword>
<dbReference type="Gene3D" id="2.70.150.10">
    <property type="entry name" value="Calcium-transporting ATPase, cytoplasmic transduction domain A"/>
    <property type="match status" value="1"/>
</dbReference>
<keyword evidence="19 24" id="KW-0472">Membrane</keyword>
<dbReference type="FunFam" id="3.30.70.100:FF:000005">
    <property type="entry name" value="Copper-exporting P-type ATPase A"/>
    <property type="match status" value="2"/>
</dbReference>
<evidence type="ECO:0000256" key="6">
    <source>
        <dbReference type="ARBA" id="ARBA00022475"/>
    </source>
</evidence>
<keyword evidence="10" id="KW-0677">Repeat</keyword>
<dbReference type="NCBIfam" id="TIGR01511">
    <property type="entry name" value="ATPase-IB1_Cu"/>
    <property type="match status" value="1"/>
</dbReference>
<keyword evidence="27" id="KW-1185">Reference proteome</keyword>
<dbReference type="InterPro" id="IPR006122">
    <property type="entry name" value="HMA_Cu_ion-bd"/>
</dbReference>
<dbReference type="GO" id="GO:0043682">
    <property type="term" value="F:P-type divalent copper transporter activity"/>
    <property type="evidence" value="ECO:0007669"/>
    <property type="project" value="TreeGrafter"/>
</dbReference>
<dbReference type="Pfam" id="PF00122">
    <property type="entry name" value="E1-E2_ATPase"/>
    <property type="match status" value="1"/>
</dbReference>
<dbReference type="PANTHER" id="PTHR43520:SF8">
    <property type="entry name" value="P-TYPE CU(+) TRANSPORTER"/>
    <property type="match status" value="1"/>
</dbReference>
<dbReference type="InterPro" id="IPR036163">
    <property type="entry name" value="HMA_dom_sf"/>
</dbReference>
<feature type="transmembrane region" description="Helical" evidence="24">
    <location>
        <begin position="146"/>
        <end position="163"/>
    </location>
</feature>
<keyword evidence="9 24" id="KW-0479">Metal-binding</keyword>
<dbReference type="SFLD" id="SFLDF00027">
    <property type="entry name" value="p-type_atpase"/>
    <property type="match status" value="1"/>
</dbReference>
<evidence type="ECO:0000256" key="11">
    <source>
        <dbReference type="ARBA" id="ARBA00022741"/>
    </source>
</evidence>
<evidence type="ECO:0000259" key="25">
    <source>
        <dbReference type="PROSITE" id="PS50846"/>
    </source>
</evidence>
<evidence type="ECO:0000313" key="26">
    <source>
        <dbReference type="EMBL" id="ANF98623.1"/>
    </source>
</evidence>
<dbReference type="PROSITE" id="PS00154">
    <property type="entry name" value="ATPASE_E1_E2"/>
    <property type="match status" value="1"/>
</dbReference>
<evidence type="ECO:0000256" key="8">
    <source>
        <dbReference type="ARBA" id="ARBA00022692"/>
    </source>
</evidence>
<feature type="transmembrane region" description="Helical" evidence="24">
    <location>
        <begin position="246"/>
        <end position="264"/>
    </location>
</feature>
<dbReference type="STRING" id="1616788.AR543_04575"/>
<evidence type="ECO:0000256" key="7">
    <source>
        <dbReference type="ARBA" id="ARBA00022553"/>
    </source>
</evidence>
<dbReference type="InterPro" id="IPR008250">
    <property type="entry name" value="ATPase_P-typ_transduc_dom_A_sf"/>
</dbReference>
<reference evidence="26 27" key="2">
    <citation type="journal article" date="2016" name="Int. J. Syst. Evol. Microbiol.">
        <title>Paenibacillus bovis sp. nov., isolated from raw yak (Bos grunniens) milk.</title>
        <authorList>
            <person name="Gao C."/>
            <person name="Han J."/>
            <person name="Liu Z."/>
            <person name="Xu X."/>
            <person name="Hang F."/>
            <person name="Wu Z."/>
        </authorList>
    </citation>
    <scope>NUCLEOTIDE SEQUENCE [LARGE SCALE GENOMIC DNA]</scope>
    <source>
        <strain evidence="26 27">BD3526</strain>
    </source>
</reference>
<evidence type="ECO:0000256" key="1">
    <source>
        <dbReference type="ARBA" id="ARBA00004651"/>
    </source>
</evidence>
<evidence type="ECO:0000256" key="20">
    <source>
        <dbReference type="ARBA" id="ARBA00029719"/>
    </source>
</evidence>
<dbReference type="InterPro" id="IPR023299">
    <property type="entry name" value="ATPase_P-typ_cyto_dom_N"/>
</dbReference>
<keyword evidence="5" id="KW-0813">Transport</keyword>